<accession>A0A496PH73</accession>
<dbReference type="Gene3D" id="3.40.50.300">
    <property type="entry name" value="P-loop containing nucleotide triphosphate hydrolases"/>
    <property type="match status" value="1"/>
</dbReference>
<name>A0A496PH73_9MICC</name>
<organism evidence="2 3">
    <name type="scientific">Galactobacter caseinivorans</name>
    <dbReference type="NCBI Taxonomy" id="2676123"/>
    <lineage>
        <taxon>Bacteria</taxon>
        <taxon>Bacillati</taxon>
        <taxon>Actinomycetota</taxon>
        <taxon>Actinomycetes</taxon>
        <taxon>Micrococcales</taxon>
        <taxon>Micrococcaceae</taxon>
        <taxon>Galactobacter</taxon>
    </lineage>
</organism>
<evidence type="ECO:0000313" key="3">
    <source>
        <dbReference type="Proteomes" id="UP000273119"/>
    </source>
</evidence>
<dbReference type="InterPro" id="IPR027417">
    <property type="entry name" value="P-loop_NTPase"/>
</dbReference>
<gene>
    <name evidence="2" type="ORF">DWQ67_10135</name>
</gene>
<reference evidence="2 3" key="1">
    <citation type="submission" date="2018-07" db="EMBL/GenBank/DDBJ databases">
        <title>Arthrobacter sp. nov., isolated from raw cow's milk with high bacterial count.</title>
        <authorList>
            <person name="Hahne J."/>
            <person name="Isele D."/>
            <person name="Lipski A."/>
        </authorList>
    </citation>
    <scope>NUCLEOTIDE SEQUENCE [LARGE SCALE GENOMIC DNA]</scope>
    <source>
        <strain evidence="2 3">JZ R-183</strain>
    </source>
</reference>
<keyword evidence="3" id="KW-1185">Reference proteome</keyword>
<evidence type="ECO:0008006" key="4">
    <source>
        <dbReference type="Google" id="ProtNLM"/>
    </source>
</evidence>
<evidence type="ECO:0000256" key="1">
    <source>
        <dbReference type="SAM" id="MobiDB-lite"/>
    </source>
</evidence>
<dbReference type="SUPFAM" id="SSF52540">
    <property type="entry name" value="P-loop containing nucleoside triphosphate hydrolases"/>
    <property type="match status" value="1"/>
</dbReference>
<proteinExistence type="predicted"/>
<feature type="compositionally biased region" description="Low complexity" evidence="1">
    <location>
        <begin position="369"/>
        <end position="381"/>
    </location>
</feature>
<dbReference type="AlphaFoldDB" id="A0A496PH73"/>
<protein>
    <recommendedName>
        <fullName evidence="4">AAA family ATPase</fullName>
    </recommendedName>
</protein>
<evidence type="ECO:0000313" key="2">
    <source>
        <dbReference type="EMBL" id="RKW69833.1"/>
    </source>
</evidence>
<feature type="compositionally biased region" description="Basic and acidic residues" evidence="1">
    <location>
        <begin position="333"/>
        <end position="342"/>
    </location>
</feature>
<dbReference type="Pfam" id="PF13481">
    <property type="entry name" value="AAA_25"/>
    <property type="match status" value="1"/>
</dbReference>
<comment type="caution">
    <text evidence="2">The sequence shown here is derived from an EMBL/GenBank/DDBJ whole genome shotgun (WGS) entry which is preliminary data.</text>
</comment>
<dbReference type="Proteomes" id="UP000273119">
    <property type="component" value="Unassembled WGS sequence"/>
</dbReference>
<feature type="region of interest" description="Disordered" evidence="1">
    <location>
        <begin position="327"/>
        <end position="381"/>
    </location>
</feature>
<dbReference type="EMBL" id="QQXL01000006">
    <property type="protein sequence ID" value="RKW69833.1"/>
    <property type="molecule type" value="Genomic_DNA"/>
</dbReference>
<sequence>MPAGTATTCAGKGGEGKTTLVISVAAKLTRGTLEGDYYGKPSAVIIVGPEDDWGPVMVPRFIAAGADLDKVFQVAIRTVSENWEGERELRFPVDTLMMEQAIQQTGAKMIVLDPAPALMQGDMNKVQDVRQAMGPLIALAQKYDLALVLINHFAKGQSSVSSKLSGSHAWRDAVRSFLAFAKDEDSGERVMTVDKNNYATDLGSYSFEIVSEDVETPDGTVSVGRAIFGGPTDTTVGQILARQAVGGDDEGEQEDRNAAQEFVLDFLKGRDDGEAPAGDVIKAGRAAGFSDNDMKNARKRCREPKIASRKAAFGAGWVWAVEDSLEGVTEPPKVSKESKESPPTDMTPSRHLRTVPTQGVTQGVIPANLTPSTPSSDPLTPSTCPLHKEEDVHGCYTCNQIAQRPDLFTA</sequence>